<evidence type="ECO:0000313" key="2">
    <source>
        <dbReference type="EMBL" id="BBG96105.1"/>
    </source>
</evidence>
<organism evidence="2">
    <name type="scientific">Prunus dulcis</name>
    <name type="common">Almond</name>
    <name type="synonym">Amygdalus dulcis</name>
    <dbReference type="NCBI Taxonomy" id="3755"/>
    <lineage>
        <taxon>Eukaryota</taxon>
        <taxon>Viridiplantae</taxon>
        <taxon>Streptophyta</taxon>
        <taxon>Embryophyta</taxon>
        <taxon>Tracheophyta</taxon>
        <taxon>Spermatophyta</taxon>
        <taxon>Magnoliopsida</taxon>
        <taxon>eudicotyledons</taxon>
        <taxon>Gunneridae</taxon>
        <taxon>Pentapetalae</taxon>
        <taxon>rosids</taxon>
        <taxon>fabids</taxon>
        <taxon>Rosales</taxon>
        <taxon>Rosaceae</taxon>
        <taxon>Amygdaloideae</taxon>
        <taxon>Amygdaleae</taxon>
        <taxon>Prunus</taxon>
    </lineage>
</organism>
<evidence type="ECO:0000256" key="1">
    <source>
        <dbReference type="SAM" id="MobiDB-lite"/>
    </source>
</evidence>
<reference evidence="2" key="1">
    <citation type="journal article" date="2019" name="Science">
        <title>Mutation of a bHLH transcription factor allowed almond domestication.</title>
        <authorList>
            <person name="Sanchez-Perez R."/>
            <person name="Pavan S."/>
            <person name="Mazzeo R."/>
            <person name="Moldovan C."/>
            <person name="Aiese Cigliano R."/>
            <person name="Del Cueto J."/>
            <person name="Ricciardi F."/>
            <person name="Lotti C."/>
            <person name="Ricciardi L."/>
            <person name="Dicenta F."/>
            <person name="Lopez-Marques R.L."/>
            <person name="Lindberg Moller B."/>
        </authorList>
    </citation>
    <scope>NUCLEOTIDE SEQUENCE</scope>
</reference>
<accession>A0A4Y1QW69</accession>
<gene>
    <name evidence="2" type="ORF">Prudu_004812</name>
</gene>
<name>A0A4Y1QW69_PRUDU</name>
<dbReference type="EMBL" id="AP019297">
    <property type="protein sequence ID" value="BBG96105.1"/>
    <property type="molecule type" value="Genomic_DNA"/>
</dbReference>
<feature type="region of interest" description="Disordered" evidence="1">
    <location>
        <begin position="1"/>
        <end position="22"/>
    </location>
</feature>
<protein>
    <submittedName>
        <fullName evidence="2">Late embryogenesis abundant hydroxyproline-rich glycoprotein family</fullName>
    </submittedName>
</protein>
<sequence length="141" mass="15412">MGAREGNGHGRKLGFYNNGRGPTGSRTQVAGFKVQSANHYTMEPFVVLWPCFEYFVLCFYGHLCASKLRDRSGQIGSSLSLLGLSLSIKSCLVKFQSNDVGVMFGDMKHSLCIVSVDCAIVISPRKQSLTYKQCGFDGLSV</sequence>
<dbReference type="AlphaFoldDB" id="A0A4Y1QW69"/>
<proteinExistence type="predicted"/>